<dbReference type="PANTHER" id="PTHR11655">
    <property type="entry name" value="60S/50S RIBOSOMAL PROTEIN L6/L9"/>
    <property type="match status" value="1"/>
</dbReference>
<keyword evidence="2 4" id="KW-0689">Ribosomal protein</keyword>
<keyword evidence="5" id="KW-0812">Transmembrane</keyword>
<dbReference type="EMBL" id="MH590366">
    <property type="protein sequence ID" value="QCC71278.1"/>
    <property type="molecule type" value="Genomic_DNA"/>
</dbReference>
<reference evidence="39" key="12">
    <citation type="submission" date="2018-08" db="EMBL/GenBank/DDBJ databases">
        <title>Mitochondrial genome (form I) of the golden tide-forming alga Sargassum horneri in 2018.</title>
        <authorList>
            <person name="Liu F."/>
        </authorList>
    </citation>
    <scope>NUCLEOTIDE SEQUENCE</scope>
    <source>
        <strain evidence="30">HY-1_B</strain>
        <strain evidence="39">ST-1</strain>
        <strain evidence="40">ST-2</strain>
    </source>
</reference>
<dbReference type="EMBL" id="MG770606">
    <property type="protein sequence ID" value="QKJ82043.1"/>
    <property type="molecule type" value="Genomic_DNA"/>
</dbReference>
<dbReference type="EMBL" id="MG774890">
    <property type="protein sequence ID" value="AYM32681.1"/>
    <property type="molecule type" value="Genomic_DNA"/>
</dbReference>
<dbReference type="Pfam" id="PF00347">
    <property type="entry name" value="Ribosomal_L6"/>
    <property type="match status" value="1"/>
</dbReference>
<evidence type="ECO:0000313" key="19">
    <source>
        <dbReference type="EMBL" id="QCC71019.1"/>
    </source>
</evidence>
<dbReference type="EMBL" id="MH607124">
    <property type="protein sequence ID" value="QCT81965.1"/>
    <property type="molecule type" value="Genomic_DNA"/>
</dbReference>
<dbReference type="GO" id="GO:0002181">
    <property type="term" value="P:cytoplasmic translation"/>
    <property type="evidence" value="ECO:0007669"/>
    <property type="project" value="TreeGrafter"/>
</dbReference>
<dbReference type="EMBL" id="KJ938300">
    <property type="protein sequence ID" value="AIE46181.1"/>
    <property type="molecule type" value="Genomic_DNA"/>
</dbReference>
<proteinExistence type="inferred from homology"/>
<evidence type="ECO:0000313" key="20">
    <source>
        <dbReference type="EMBL" id="QCC71056.1"/>
    </source>
</evidence>
<feature type="transmembrane region" description="Helical" evidence="5">
    <location>
        <begin position="54"/>
        <end position="76"/>
    </location>
</feature>
<dbReference type="EMBL" id="MH590358">
    <property type="protein sequence ID" value="QCC70982.1"/>
    <property type="molecule type" value="Genomic_DNA"/>
</dbReference>
<gene>
    <name evidence="7" type="primary">rpl6</name>
    <name evidence="7" type="ORF">SarhoMp03</name>
</gene>
<evidence type="ECO:0000313" key="8">
    <source>
        <dbReference type="EMBL" id="AWW89643.1"/>
    </source>
</evidence>
<evidence type="ECO:0000313" key="7">
    <source>
        <dbReference type="EMBL" id="AIE46181.1"/>
    </source>
</evidence>
<keyword evidence="5" id="KW-1133">Transmembrane helix</keyword>
<reference evidence="27" key="8">
    <citation type="submission" date="2018-07" db="EMBL/GenBank/DDBJ databases">
        <title>Mitochondrial genome (form I) of the golden tide-forming alga Sargassum horneri.</title>
        <authorList>
            <person name="Liu F."/>
        </authorList>
    </citation>
    <scope>NUCLEOTIDE SEQUENCE</scope>
    <source>
        <strain evidence="28">QD-1_B</strain>
        <strain evidence="42">RC-2</strain>
        <strain evidence="29">RZ-2_F</strain>
        <strain evidence="27">YT-2_B</strain>
    </source>
</reference>
<evidence type="ECO:0000313" key="11">
    <source>
        <dbReference type="EMBL" id="AWW89754.1"/>
    </source>
</evidence>
<dbReference type="EMBL" id="MG681096">
    <property type="protein sequence ID" value="AWW89643.1"/>
    <property type="molecule type" value="Genomic_DNA"/>
</dbReference>
<evidence type="ECO:0000313" key="13">
    <source>
        <dbReference type="EMBL" id="AYK28746.1"/>
    </source>
</evidence>
<evidence type="ECO:0000313" key="31">
    <source>
        <dbReference type="EMBL" id="QCT82113.1"/>
    </source>
</evidence>
<keyword evidence="5" id="KW-0472">Membrane</keyword>
<dbReference type="Gene3D" id="3.90.930.12">
    <property type="entry name" value="Ribosomal protein L6, alpha-beta domain"/>
    <property type="match status" value="1"/>
</dbReference>
<evidence type="ECO:0000313" key="43">
    <source>
        <dbReference type="EMBL" id="QKY75737.1"/>
    </source>
</evidence>
<dbReference type="SUPFAM" id="SSF56053">
    <property type="entry name" value="Ribosomal protein L6"/>
    <property type="match status" value="1"/>
</dbReference>
<dbReference type="EMBL" id="MH607127">
    <property type="protein sequence ID" value="QCT82261.1"/>
    <property type="molecule type" value="Genomic_DNA"/>
</dbReference>
<evidence type="ECO:0000313" key="29">
    <source>
        <dbReference type="EMBL" id="QCT82039.1"/>
    </source>
</evidence>
<dbReference type="EMBL" id="MG774888">
    <property type="protein sequence ID" value="AYM32607.1"/>
    <property type="molecule type" value="Genomic_DNA"/>
</dbReference>
<dbReference type="EMBL" id="MH607125">
    <property type="protein sequence ID" value="QCT82002.1"/>
    <property type="molecule type" value="Genomic_DNA"/>
</dbReference>
<evidence type="ECO:0000313" key="40">
    <source>
        <dbReference type="EMBL" id="QDA22298.1"/>
    </source>
</evidence>
<dbReference type="EMBL" id="MH590360">
    <property type="protein sequence ID" value="QCC71056.1"/>
    <property type="molecule type" value="Genomic_DNA"/>
</dbReference>
<protein>
    <submittedName>
        <fullName evidence="7">Ribosomal protein L6</fullName>
    </submittedName>
</protein>
<evidence type="ECO:0000313" key="27">
    <source>
        <dbReference type="EMBL" id="QCT81965.1"/>
    </source>
</evidence>
<evidence type="ECO:0000256" key="4">
    <source>
        <dbReference type="RuleBase" id="RU003869"/>
    </source>
</evidence>
<evidence type="ECO:0000313" key="37">
    <source>
        <dbReference type="EMBL" id="QDA22187.1"/>
    </source>
</evidence>
<feature type="domain" description="Large ribosomal subunit protein uL6 alpha-beta" evidence="6">
    <location>
        <begin position="78"/>
        <end position="150"/>
    </location>
</feature>
<evidence type="ECO:0000313" key="10">
    <source>
        <dbReference type="EMBL" id="AWW89717.1"/>
    </source>
</evidence>
<dbReference type="GO" id="GO:0019843">
    <property type="term" value="F:rRNA binding"/>
    <property type="evidence" value="ECO:0007669"/>
    <property type="project" value="InterPro"/>
</dbReference>
<dbReference type="EMBL" id="MG774887">
    <property type="protein sequence ID" value="AYM32570.1"/>
    <property type="molecule type" value="Genomic_DNA"/>
</dbReference>
<dbReference type="EMBL" id="MH814647">
    <property type="protein sequence ID" value="QDA22224.1"/>
    <property type="molecule type" value="Genomic_DNA"/>
</dbReference>
<dbReference type="EMBL" id="MH814648">
    <property type="protein sequence ID" value="QDA22261.1"/>
    <property type="molecule type" value="Genomic_DNA"/>
</dbReference>
<evidence type="ECO:0000256" key="3">
    <source>
        <dbReference type="ARBA" id="ARBA00023274"/>
    </source>
</evidence>
<dbReference type="RefSeq" id="YP_009049385.1">
    <property type="nucleotide sequence ID" value="NC_024613.1"/>
</dbReference>
<evidence type="ECO:0000313" key="23">
    <source>
        <dbReference type="EMBL" id="QCC71167.1"/>
    </source>
</evidence>
<reference evidence="10" key="3">
    <citation type="submission" date="2017-12" db="EMBL/GenBank/DDBJ databases">
        <title>Mitochondrial genome (form II) of the golden tide-forming alga Sargassum horneri in 2016.</title>
        <authorList>
            <person name="Liu F."/>
        </authorList>
    </citation>
    <scope>NUCLEOTIDE SEQUENCE</scope>
    <source>
        <strain evidence="10">YS2016-1</strain>
    </source>
</reference>
<dbReference type="EMBL" id="MH590362">
    <property type="protein sequence ID" value="QCC71130.1"/>
    <property type="molecule type" value="Genomic_DNA"/>
</dbReference>
<dbReference type="EMBL" id="MH602245">
    <property type="protein sequence ID" value="QCT82150.1"/>
    <property type="molecule type" value="Genomic_DNA"/>
</dbReference>
<evidence type="ECO:0000256" key="5">
    <source>
        <dbReference type="SAM" id="Phobius"/>
    </source>
</evidence>
<reference evidence="12" key="6">
    <citation type="submission" date="2018-01" db="EMBL/GenBank/DDBJ databases">
        <title>Mitochondrial genome of the golden tide-forming alga Sargassum horneri.</title>
        <authorList>
            <person name="Liu F."/>
        </authorList>
    </citation>
    <scope>NUCLEOTIDE SEQUENCE</scope>
    <source>
        <strain evidence="13">NJ-1S</strain>
        <strain evidence="12">NJ-2S</strain>
        <strain evidence="41">NJ-3</strain>
    </source>
</reference>
<dbReference type="GeneID" id="19940552"/>
<dbReference type="AlphaFoldDB" id="A0A068LGK5"/>
<dbReference type="EMBL" id="MG681098">
    <property type="protein sequence ID" value="AWW89717.1"/>
    <property type="molecule type" value="Genomic_DNA"/>
</dbReference>
<evidence type="ECO:0000313" key="44">
    <source>
        <dbReference type="EMBL" id="QNU09229.1"/>
    </source>
</evidence>
<dbReference type="InterPro" id="IPR020040">
    <property type="entry name" value="Ribosomal_uL6_a/b-dom"/>
</dbReference>
<reference evidence="18" key="7">
    <citation type="submission" date="2018-07" db="EMBL/GenBank/DDBJ databases">
        <title>Mitochondrial genome (form I) of the golden tide-forming alga Sargassum horneri in 2017.</title>
        <authorList>
            <person name="Liu F."/>
        </authorList>
    </citation>
    <scope>NUCLEOTIDE SEQUENCE</scope>
    <source>
        <strain evidence="26">SS2017-2_F</strain>
        <strain evidence="25">SS2017-2_R</strain>
        <strain evidence="9">YS2017-2</strain>
        <strain evidence="21">YS2017-4</strain>
        <strain evidence="19">YS2017-6</strain>
        <strain evidence="18">YS2017-7</strain>
    </source>
</reference>
<evidence type="ECO:0000313" key="9">
    <source>
        <dbReference type="EMBL" id="AWW89680.1"/>
    </source>
</evidence>
<organism evidence="7">
    <name type="scientific">Sargassum horneri</name>
    <dbReference type="NCBI Taxonomy" id="74089"/>
    <lineage>
        <taxon>Eukaryota</taxon>
        <taxon>Sar</taxon>
        <taxon>Stramenopiles</taxon>
        <taxon>Ochrophyta</taxon>
        <taxon>PX clade</taxon>
        <taxon>Phaeophyceae</taxon>
        <taxon>Fucales</taxon>
        <taxon>Sargassaceae</taxon>
        <taxon>Sargassum</taxon>
    </lineage>
</organism>
<dbReference type="EMBL" id="MH814649">
    <property type="protein sequence ID" value="QDA22298.1"/>
    <property type="molecule type" value="Genomic_DNA"/>
</dbReference>
<dbReference type="EMBL" id="MG681099">
    <property type="protein sequence ID" value="AWW89754.1"/>
    <property type="molecule type" value="Genomic_DNA"/>
</dbReference>
<evidence type="ECO:0000313" key="28">
    <source>
        <dbReference type="EMBL" id="QCT82002.1"/>
    </source>
</evidence>
<evidence type="ECO:0000313" key="25">
    <source>
        <dbReference type="EMBL" id="QCC71241.1"/>
    </source>
</evidence>
<dbReference type="EMBL" id="MH607126">
    <property type="protein sequence ID" value="QCT82224.1"/>
    <property type="molecule type" value="Genomic_DNA"/>
</dbReference>
<dbReference type="InterPro" id="IPR000702">
    <property type="entry name" value="Ribosomal_uL6-like"/>
</dbReference>
<reference evidence="31" key="10">
    <citation type="submission" date="2018-07" db="EMBL/GenBank/DDBJ databases">
        <title>Mitochondrial genome (form II) of the golden tide-forming alga Sargassum horneri in 2018.</title>
        <authorList>
            <person name="Liu F."/>
        </authorList>
    </citation>
    <scope>NUCLEOTIDE SEQUENCE</scope>
    <source>
        <strain evidence="37">ECS2018-1</strain>
        <strain evidence="38">ECS2018-2</strain>
        <strain evidence="33">SS2018-1</strain>
        <strain evidence="31">YS2018-1</strain>
        <strain evidence="32">YS2018-2</strain>
    </source>
</reference>
<dbReference type="GO" id="GO:0005840">
    <property type="term" value="C:ribosome"/>
    <property type="evidence" value="ECO:0007669"/>
    <property type="project" value="UniProtKB-KW"/>
</dbReference>
<dbReference type="EMBL" id="MH590364">
    <property type="protein sequence ID" value="QCC71204.1"/>
    <property type="molecule type" value="Genomic_DNA"/>
</dbReference>
<geneLocation type="mitochondrion" evidence="7"/>
<dbReference type="GO" id="GO:0003735">
    <property type="term" value="F:structural constituent of ribosome"/>
    <property type="evidence" value="ECO:0007669"/>
    <property type="project" value="InterPro"/>
</dbReference>
<evidence type="ECO:0000256" key="1">
    <source>
        <dbReference type="ARBA" id="ARBA00009356"/>
    </source>
</evidence>
<dbReference type="EMBL" id="MH590359">
    <property type="protein sequence ID" value="QCC71019.1"/>
    <property type="molecule type" value="Genomic_DNA"/>
</dbReference>
<evidence type="ECO:0000313" key="35">
    <source>
        <dbReference type="EMBL" id="QCT82261.1"/>
    </source>
</evidence>
<dbReference type="PANTHER" id="PTHR11655:SF14">
    <property type="entry name" value="LARGE RIBOSOMAL SUBUNIT PROTEIN UL6M"/>
    <property type="match status" value="1"/>
</dbReference>
<evidence type="ECO:0000313" key="26">
    <source>
        <dbReference type="EMBL" id="QCC71278.1"/>
    </source>
</evidence>
<reference evidence="8" key="2">
    <citation type="submission" date="2017-12" db="EMBL/GenBank/DDBJ databases">
        <title>Mitochondrial genome (form I) of the golden tide-forming alga Sargassum horneri in 2016.</title>
        <authorList>
            <person name="Liu F."/>
        </authorList>
    </citation>
    <scope>NUCLEOTIDE SEQUENCE</scope>
    <source>
        <strain evidence="8">YS2016-2</strain>
    </source>
</reference>
<reference evidence="23" key="11">
    <citation type="submission" date="2018-07" db="EMBL/GenBank/DDBJ databases">
        <title>Mitochondrial genome (form II) of the golden tide-forming alga Sargassum horneri.</title>
        <authorList>
            <person name="Liu F."/>
        </authorList>
    </citation>
    <scope>NUCLEOTIDE SEQUENCE</scope>
    <source>
        <strain evidence="34">QD-2_B</strain>
        <strain evidence="43">RC-1</strain>
        <strain evidence="36">RZ-1_F</strain>
        <strain evidence="23">SS2017-1_R</strain>
        <strain evidence="35">YT-1_B</strain>
    </source>
</reference>
<dbReference type="EMBL" id="MH602246">
    <property type="protein sequence ID" value="QCT82187.1"/>
    <property type="molecule type" value="Genomic_DNA"/>
</dbReference>
<reference evidence="16" key="5">
    <citation type="submission" date="2018-01" db="EMBL/GenBank/DDBJ databases">
        <title>Mitochondrial genome (Japan II) of the golden tide-forming alga Sargassum horneri.</title>
        <authorList>
            <person name="Liu F."/>
        </authorList>
    </citation>
    <scope>NUCLEOTIDE SEQUENCE</scope>
    <source>
        <strain evidence="16">JP-3</strain>
        <strain evidence="17">JP-4</strain>
    </source>
</reference>
<evidence type="ECO:0000313" key="42">
    <source>
        <dbReference type="EMBL" id="QKY75700.1"/>
    </source>
</evidence>
<dbReference type="InterPro" id="IPR036789">
    <property type="entry name" value="Ribosomal_uL6-like_a/b-dom_sf"/>
</dbReference>
<dbReference type="EMBL" id="MH590365">
    <property type="protein sequence ID" value="QCC71241.1"/>
    <property type="molecule type" value="Genomic_DNA"/>
</dbReference>
<evidence type="ECO:0000313" key="18">
    <source>
        <dbReference type="EMBL" id="QCC70982.1"/>
    </source>
</evidence>
<reference evidence="7" key="1">
    <citation type="journal article" date="2014" name="J. Appl. Phycol.">
        <title>Complete mitochondrial genome of the brown alga Sargassum horneri (Sargassaceae, Phaeophyceae): genome organization and phylogenetic analyses.</title>
        <authorList>
            <person name="Liu F."/>
            <person name="Pang S."/>
            <person name="Li X."/>
            <person name="Li J."/>
        </authorList>
    </citation>
    <scope>NUCLEOTIDE SEQUENCE</scope>
</reference>
<evidence type="ECO:0000313" key="16">
    <source>
        <dbReference type="EMBL" id="AYM32644.1"/>
    </source>
</evidence>
<dbReference type="EMBL" id="MH590361">
    <property type="protein sequence ID" value="QCC71093.1"/>
    <property type="molecule type" value="Genomic_DNA"/>
</dbReference>
<keyword evidence="3 4" id="KW-0687">Ribonucleoprotein</keyword>
<dbReference type="EMBL" id="MH620963">
    <property type="protein sequence ID" value="QKY75737.1"/>
    <property type="molecule type" value="Genomic_DNA"/>
</dbReference>
<name>A0A068LGK5_9PHAE</name>
<accession>A0A068LGK5</accession>
<dbReference type="GO" id="GO:1990904">
    <property type="term" value="C:ribonucleoprotein complex"/>
    <property type="evidence" value="ECO:0007669"/>
    <property type="project" value="UniProtKB-KW"/>
</dbReference>
<evidence type="ECO:0000313" key="41">
    <source>
        <dbReference type="EMBL" id="QKJ82043.1"/>
    </source>
</evidence>
<dbReference type="EMBL" id="MG762007">
    <property type="protein sequence ID" value="AYK28746.1"/>
    <property type="molecule type" value="Genomic_DNA"/>
</dbReference>
<comment type="similarity">
    <text evidence="1 4">Belongs to the universal ribosomal protein uL6 family.</text>
</comment>
<dbReference type="EMBL" id="MG681097">
    <property type="protein sequence ID" value="AWW89680.1"/>
    <property type="molecule type" value="Genomic_DNA"/>
</dbReference>
<dbReference type="EMBL" id="MT795186">
    <property type="protein sequence ID" value="QNU09229.1"/>
    <property type="molecule type" value="Genomic_DNA"/>
</dbReference>
<evidence type="ECO:0000313" key="32">
    <source>
        <dbReference type="EMBL" id="QCT82150.1"/>
    </source>
</evidence>
<dbReference type="EMBL" id="MH620962">
    <property type="protein sequence ID" value="QKY75700.1"/>
    <property type="molecule type" value="Genomic_DNA"/>
</dbReference>
<reference evidence="44" key="13">
    <citation type="journal article" name="Sustainability">
        <title>Comparative Analysis of Sequence Polymorphism in Complete Organelle Genomes of the 'Golden Tide' Seaweed Sargassum horneri between Korean and Chinese Forms.</title>
        <authorList>
            <person name="Byeon S.Y."/>
            <person name="Cheon K.-S."/>
            <person name="Kim S."/>
            <person name="Yun S.-H."/>
            <person name="Oh H.-J."/>
            <person name="Park S.R."/>
            <person name="Kim T.-H."/>
            <person name="Kim J.K."/>
            <person name="Lee H.J."/>
        </authorList>
    </citation>
    <scope>NUCLEOTIDE SEQUENCE</scope>
    <source>
        <strain evidence="44">JD</strain>
    </source>
</reference>
<evidence type="ECO:0000313" key="24">
    <source>
        <dbReference type="EMBL" id="QCC71204.1"/>
    </source>
</evidence>
<dbReference type="EMBL" id="MG762006">
    <property type="protein sequence ID" value="AYK28709.1"/>
    <property type="molecule type" value="Genomic_DNA"/>
</dbReference>
<dbReference type="EMBL" id="MH602244">
    <property type="protein sequence ID" value="QCT82113.1"/>
    <property type="molecule type" value="Genomic_DNA"/>
</dbReference>
<dbReference type="EMBL" id="MH586537">
    <property type="protein sequence ID" value="QCC70908.1"/>
    <property type="molecule type" value="Genomic_DNA"/>
</dbReference>
<evidence type="ECO:0000259" key="6">
    <source>
        <dbReference type="Pfam" id="PF00347"/>
    </source>
</evidence>
<evidence type="ECO:0000313" key="22">
    <source>
        <dbReference type="EMBL" id="QCC71130.1"/>
    </source>
</evidence>
<evidence type="ECO:0000313" key="39">
    <source>
        <dbReference type="EMBL" id="QDA22261.1"/>
    </source>
</evidence>
<evidence type="ECO:0000313" key="12">
    <source>
        <dbReference type="EMBL" id="AYK28709.1"/>
    </source>
</evidence>
<evidence type="ECO:0000313" key="17">
    <source>
        <dbReference type="EMBL" id="AYM32681.1"/>
    </source>
</evidence>
<dbReference type="EMBL" id="MH590363">
    <property type="protein sequence ID" value="QCC71167.1"/>
    <property type="molecule type" value="Genomic_DNA"/>
</dbReference>
<dbReference type="EMBL" id="MG774889">
    <property type="protein sequence ID" value="AYM32644.1"/>
    <property type="molecule type" value="Genomic_DNA"/>
</dbReference>
<evidence type="ECO:0000313" key="33">
    <source>
        <dbReference type="EMBL" id="QCT82187.1"/>
    </source>
</evidence>
<evidence type="ECO:0000313" key="15">
    <source>
        <dbReference type="EMBL" id="AYM32607.1"/>
    </source>
</evidence>
<evidence type="ECO:0000313" key="14">
    <source>
        <dbReference type="EMBL" id="AYM32570.1"/>
    </source>
</evidence>
<dbReference type="PIRSF" id="PIRSF002162">
    <property type="entry name" value="Ribosomal_L6"/>
    <property type="match status" value="1"/>
</dbReference>
<evidence type="ECO:0000256" key="2">
    <source>
        <dbReference type="ARBA" id="ARBA00022980"/>
    </source>
</evidence>
<evidence type="ECO:0000313" key="34">
    <source>
        <dbReference type="EMBL" id="QCT82224.1"/>
    </source>
</evidence>
<reference evidence="20" key="9">
    <citation type="submission" date="2018-07" db="EMBL/GenBank/DDBJ databases">
        <title>Mitochondrial genome (form II) of the golden tide-forming alga Sargassum horneri in 2017.</title>
        <authorList>
            <person name="Liu F."/>
        </authorList>
    </citation>
    <scope>NUCLEOTIDE SEQUENCE</scope>
    <source>
        <strain evidence="24">SS2017-1_F</strain>
        <strain evidence="11">YS2017-1</strain>
        <strain evidence="22">YS2017-3</strain>
        <strain evidence="20">YS2017-5</strain>
    </source>
</reference>
<evidence type="ECO:0000313" key="30">
    <source>
        <dbReference type="EMBL" id="QCT82076.1"/>
    </source>
</evidence>
<dbReference type="EMBL" id="MH643728">
    <property type="protein sequence ID" value="QCT82039.1"/>
    <property type="molecule type" value="Genomic_DNA"/>
</dbReference>
<evidence type="ECO:0000313" key="36">
    <source>
        <dbReference type="EMBL" id="QCT82298.1"/>
    </source>
</evidence>
<dbReference type="InterPro" id="IPR019906">
    <property type="entry name" value="Ribosomal_uL6_bac-type"/>
</dbReference>
<dbReference type="EMBL" id="MH814646">
    <property type="protein sequence ID" value="QDA22187.1"/>
    <property type="molecule type" value="Genomic_DNA"/>
</dbReference>
<evidence type="ECO:0000313" key="21">
    <source>
        <dbReference type="EMBL" id="QCC71093.1"/>
    </source>
</evidence>
<dbReference type="PRINTS" id="PR00059">
    <property type="entry name" value="RIBOSOMALL6"/>
</dbReference>
<dbReference type="EMBL" id="MH586538">
    <property type="protein sequence ID" value="QCC70945.1"/>
    <property type="molecule type" value="Genomic_DNA"/>
</dbReference>
<sequence>MIAPVYRLPIGVNCLSNNGKVSVLGPRGIVDFDCVSKIHRKGNMIVFLPYLTPYYSSIFTQAVLGVILGYSMELILKGVGYKVYKFNKKLIFALGFSHSISIDIPDGVLVRFNKKTLSLMSSNLGLLQNFTTSIRAYRFPDSYKGAGVVYVNEMVTCKEGKKN</sequence>
<dbReference type="EMBL" id="MH643730">
    <property type="protein sequence ID" value="QCT82076.1"/>
    <property type="molecule type" value="Genomic_DNA"/>
</dbReference>
<reference evidence="14" key="4">
    <citation type="submission" date="2018-01" db="EMBL/GenBank/DDBJ databases">
        <title>Mitochondrial genome (Japan I) of the golden tide-forming alga Sargassum horneri.</title>
        <authorList>
            <person name="Liu F."/>
        </authorList>
    </citation>
    <scope>NUCLEOTIDE SEQUENCE</scope>
    <source>
        <strain evidence="14">JP-1</strain>
        <strain evidence="15">JP-2</strain>
    </source>
</reference>
<dbReference type="EMBL" id="MH643729">
    <property type="protein sequence ID" value="QCT82298.1"/>
    <property type="molecule type" value="Genomic_DNA"/>
</dbReference>
<keyword evidence="7" id="KW-0496">Mitochondrion</keyword>
<evidence type="ECO:0000313" key="38">
    <source>
        <dbReference type="EMBL" id="QDA22224.1"/>
    </source>
</evidence>